<comment type="caution">
    <text evidence="1">The sequence shown here is derived from an EMBL/GenBank/DDBJ whole genome shotgun (WGS) entry which is preliminary data.</text>
</comment>
<name>A0AAE0JSE0_9PEZI</name>
<dbReference type="AlphaFoldDB" id="A0AAE0JSE0"/>
<gene>
    <name evidence="1" type="ORF">B0T24DRAFT_643357</name>
</gene>
<keyword evidence="2" id="KW-1185">Reference proteome</keyword>
<proteinExistence type="predicted"/>
<sequence length="346" mass="38479">MLQQYSLENLLEISRHRVFGPALKTLTICVDHLPQELSRREKRVVKRPVYKRLLEEQKFMMESGLNTTYLTQAIAAFPSLETIVVDDDFFPGGPTALERQTGVPLATAMDHHPDSVEFVVRTLRAIILAIAASNISLDGFDISVRGINSGMLFFPKPVLRYIQSHPINLTSLCLSVSLPSSIHPSGELVGDLLGFLAGFQGLQRLSLGFSLGDEPEHFTAISQALRLPGLRFLGITNVQCTESELVTLLLGHKDSLEKVSFTFIDIILEGGSRQSLLATIRDELSIKCLTMTRCRWADKVVYFRESGSDDKSGSDGETDLNDFEIGGSWQDWTDDINCIMIGRSRM</sequence>
<evidence type="ECO:0000313" key="1">
    <source>
        <dbReference type="EMBL" id="KAK3361024.1"/>
    </source>
</evidence>
<reference evidence="1" key="2">
    <citation type="submission" date="2023-06" db="EMBL/GenBank/DDBJ databases">
        <authorList>
            <consortium name="Lawrence Berkeley National Laboratory"/>
            <person name="Haridas S."/>
            <person name="Hensen N."/>
            <person name="Bonometti L."/>
            <person name="Westerberg I."/>
            <person name="Brannstrom I.O."/>
            <person name="Guillou S."/>
            <person name="Cros-Aarteil S."/>
            <person name="Calhoun S."/>
            <person name="Kuo A."/>
            <person name="Mondo S."/>
            <person name="Pangilinan J."/>
            <person name="Riley R."/>
            <person name="Labutti K."/>
            <person name="Andreopoulos B."/>
            <person name="Lipzen A."/>
            <person name="Chen C."/>
            <person name="Yanf M."/>
            <person name="Daum C."/>
            <person name="Ng V."/>
            <person name="Clum A."/>
            <person name="Steindorff A."/>
            <person name="Ohm R."/>
            <person name="Martin F."/>
            <person name="Silar P."/>
            <person name="Natvig D."/>
            <person name="Lalanne C."/>
            <person name="Gautier V."/>
            <person name="Ament-Velasquez S.L."/>
            <person name="Kruys A."/>
            <person name="Hutchinson M.I."/>
            <person name="Powell A.J."/>
            <person name="Barry K."/>
            <person name="Miller A.N."/>
            <person name="Grigoriev I.V."/>
            <person name="Debuchy R."/>
            <person name="Gladieux P."/>
            <person name="Thoren M.H."/>
            <person name="Johannesson H."/>
        </authorList>
    </citation>
    <scope>NUCLEOTIDE SEQUENCE</scope>
    <source>
        <strain evidence="1">CBS 958.72</strain>
    </source>
</reference>
<dbReference type="EMBL" id="JAULSN010000013">
    <property type="protein sequence ID" value="KAK3361024.1"/>
    <property type="molecule type" value="Genomic_DNA"/>
</dbReference>
<accession>A0AAE0JSE0</accession>
<evidence type="ECO:0000313" key="2">
    <source>
        <dbReference type="Proteomes" id="UP001287356"/>
    </source>
</evidence>
<reference evidence="1" key="1">
    <citation type="journal article" date="2023" name="Mol. Phylogenet. Evol.">
        <title>Genome-scale phylogeny and comparative genomics of the fungal order Sordariales.</title>
        <authorList>
            <person name="Hensen N."/>
            <person name="Bonometti L."/>
            <person name="Westerberg I."/>
            <person name="Brannstrom I.O."/>
            <person name="Guillou S."/>
            <person name="Cros-Aarteil S."/>
            <person name="Calhoun S."/>
            <person name="Haridas S."/>
            <person name="Kuo A."/>
            <person name="Mondo S."/>
            <person name="Pangilinan J."/>
            <person name="Riley R."/>
            <person name="LaButti K."/>
            <person name="Andreopoulos B."/>
            <person name="Lipzen A."/>
            <person name="Chen C."/>
            <person name="Yan M."/>
            <person name="Daum C."/>
            <person name="Ng V."/>
            <person name="Clum A."/>
            <person name="Steindorff A."/>
            <person name="Ohm R.A."/>
            <person name="Martin F."/>
            <person name="Silar P."/>
            <person name="Natvig D.O."/>
            <person name="Lalanne C."/>
            <person name="Gautier V."/>
            <person name="Ament-Velasquez S.L."/>
            <person name="Kruys A."/>
            <person name="Hutchinson M.I."/>
            <person name="Powell A.J."/>
            <person name="Barry K."/>
            <person name="Miller A.N."/>
            <person name="Grigoriev I.V."/>
            <person name="Debuchy R."/>
            <person name="Gladieux P."/>
            <person name="Hiltunen Thoren M."/>
            <person name="Johannesson H."/>
        </authorList>
    </citation>
    <scope>NUCLEOTIDE SEQUENCE</scope>
    <source>
        <strain evidence="1">CBS 958.72</strain>
    </source>
</reference>
<protein>
    <submittedName>
        <fullName evidence="1">Uncharacterized protein</fullName>
    </submittedName>
</protein>
<dbReference type="Proteomes" id="UP001287356">
    <property type="component" value="Unassembled WGS sequence"/>
</dbReference>
<organism evidence="1 2">
    <name type="scientific">Lasiosphaeria ovina</name>
    <dbReference type="NCBI Taxonomy" id="92902"/>
    <lineage>
        <taxon>Eukaryota</taxon>
        <taxon>Fungi</taxon>
        <taxon>Dikarya</taxon>
        <taxon>Ascomycota</taxon>
        <taxon>Pezizomycotina</taxon>
        <taxon>Sordariomycetes</taxon>
        <taxon>Sordariomycetidae</taxon>
        <taxon>Sordariales</taxon>
        <taxon>Lasiosphaeriaceae</taxon>
        <taxon>Lasiosphaeria</taxon>
    </lineage>
</organism>